<dbReference type="RefSeq" id="WP_137165314.1">
    <property type="nucleotide sequence ID" value="NZ_CP012919.1"/>
</dbReference>
<feature type="transmembrane region" description="Helical" evidence="1">
    <location>
        <begin position="262"/>
        <end position="291"/>
    </location>
</feature>
<feature type="transmembrane region" description="Helical" evidence="1">
    <location>
        <begin position="126"/>
        <end position="144"/>
    </location>
</feature>
<proteinExistence type="predicted"/>
<feature type="transmembrane region" description="Helical" evidence="1">
    <location>
        <begin position="203"/>
        <end position="219"/>
    </location>
</feature>
<organism evidence="2 3">
    <name type="scientific">Azospirillum brasilense</name>
    <dbReference type="NCBI Taxonomy" id="192"/>
    <lineage>
        <taxon>Bacteria</taxon>
        <taxon>Pseudomonadati</taxon>
        <taxon>Pseudomonadota</taxon>
        <taxon>Alphaproteobacteria</taxon>
        <taxon>Rhodospirillales</taxon>
        <taxon>Azospirillaceae</taxon>
        <taxon>Azospirillum</taxon>
    </lineage>
</organism>
<feature type="transmembrane region" description="Helical" evidence="1">
    <location>
        <begin position="182"/>
        <end position="198"/>
    </location>
</feature>
<keyword evidence="1" id="KW-1133">Transmembrane helix</keyword>
<feature type="transmembrane region" description="Helical" evidence="1">
    <location>
        <begin position="20"/>
        <end position="38"/>
    </location>
</feature>
<feature type="transmembrane region" description="Helical" evidence="1">
    <location>
        <begin position="156"/>
        <end position="176"/>
    </location>
</feature>
<dbReference type="EMBL" id="JAWXYC010000006">
    <property type="protein sequence ID" value="MDX5955732.1"/>
    <property type="molecule type" value="Genomic_DNA"/>
</dbReference>
<keyword evidence="1" id="KW-0472">Membrane</keyword>
<evidence type="ECO:0008006" key="4">
    <source>
        <dbReference type="Google" id="ProtNLM"/>
    </source>
</evidence>
<reference evidence="2 3" key="1">
    <citation type="submission" date="2023-11" db="EMBL/GenBank/DDBJ databases">
        <title>MicrobeMod: A computational toolkit for identifying prokaryotic methylation and restriction-modification with nanopore sequencing.</title>
        <authorList>
            <person name="Crits-Christoph A."/>
            <person name="Kang S.C."/>
            <person name="Lee H."/>
            <person name="Ostrov N."/>
        </authorList>
    </citation>
    <scope>NUCLEOTIDE SEQUENCE [LARGE SCALE GENOMIC DNA]</scope>
    <source>
        <strain evidence="2 3">ATCC 29145</strain>
    </source>
</reference>
<dbReference type="Proteomes" id="UP001277471">
    <property type="component" value="Unassembled WGS sequence"/>
</dbReference>
<feature type="transmembrane region" description="Helical" evidence="1">
    <location>
        <begin position="311"/>
        <end position="331"/>
    </location>
</feature>
<feature type="transmembrane region" description="Helical" evidence="1">
    <location>
        <begin position="338"/>
        <end position="357"/>
    </location>
</feature>
<evidence type="ECO:0000256" key="1">
    <source>
        <dbReference type="SAM" id="Phobius"/>
    </source>
</evidence>
<evidence type="ECO:0000313" key="2">
    <source>
        <dbReference type="EMBL" id="MDX5955732.1"/>
    </source>
</evidence>
<accession>A0ABU4PDM7</accession>
<feature type="transmembrane region" description="Helical" evidence="1">
    <location>
        <begin position="395"/>
        <end position="415"/>
    </location>
</feature>
<name>A0ABU4PDM7_AZOBR</name>
<evidence type="ECO:0000313" key="3">
    <source>
        <dbReference type="Proteomes" id="UP001277471"/>
    </source>
</evidence>
<sequence length="498" mass="53480">MNETIASAAMRPYSGKGSKASVVALSMLFLVVLLSLAVRLPFFTSPLVGEEGGHAMLVLGEETVGQRTANGFPQIMIGRIGGSDLFVSFERNIVPYIFLDRVVRSAGWSSWIGADSVERISLASRMPFLTLFVIGGSVLLAAAFRSARTLSGVAMAVPFVIAGYILTTPLAVGASLQPQIDGSVGVLLVGITAWVIVLRSEKGWRIFVTSVLAGLVSGLGKHEWAVALVAATAVVWGIAMLQHRLAPGRQDAQAMRRMNGTAAGLVLGVALGVALCLMVSVQEYLYGIFLMERMTRGDKSILLQFLRNLPFTYPLWIMVAGAGLMLLVLFARRLLVERFVECVLAVWGMGIATGYLWSAWPGDGFPRYFMPALLLVGLSVLLGFSRALPALPRAVAPLLILCATAGMAVNVLSAYDKSERGVSITSYPGKSLSAFSQHLDTVITRAQTEGIIVVDSSSVGIYNKNIEFMSEALSWEGAVDYVRRFYPGLEGKLVATFE</sequence>
<comment type="caution">
    <text evidence="2">The sequence shown here is derived from an EMBL/GenBank/DDBJ whole genome shotgun (WGS) entry which is preliminary data.</text>
</comment>
<keyword evidence="3" id="KW-1185">Reference proteome</keyword>
<protein>
    <recommendedName>
        <fullName evidence="4">Glycosyltransferase RgtA/B/C/D-like domain-containing protein</fullName>
    </recommendedName>
</protein>
<feature type="transmembrane region" description="Helical" evidence="1">
    <location>
        <begin position="225"/>
        <end position="241"/>
    </location>
</feature>
<dbReference type="GeneID" id="56449510"/>
<keyword evidence="1" id="KW-0812">Transmembrane</keyword>
<gene>
    <name evidence="2" type="ORF">SIM66_31670</name>
</gene>